<dbReference type="Gene3D" id="1.10.8.1220">
    <property type="match status" value="1"/>
</dbReference>
<dbReference type="FunFam" id="3.40.50.300:FF:000543">
    <property type="entry name" value="Dynein axonemal heavy chain 5"/>
    <property type="match status" value="1"/>
</dbReference>
<feature type="coiled-coil region" evidence="14">
    <location>
        <begin position="3167"/>
        <end position="3194"/>
    </location>
</feature>
<dbReference type="InParanoid" id="A0A1X7TTY0"/>
<evidence type="ECO:0000313" key="17">
    <source>
        <dbReference type="EnsemblMetazoa" id="Aqu2.1.18355_001"/>
    </source>
</evidence>
<dbReference type="EnsemblMetazoa" id="Aqu2.1.18355_001">
    <property type="protein sequence ID" value="Aqu2.1.18355_001"/>
    <property type="gene ID" value="Aqu2.1.18355"/>
</dbReference>
<dbReference type="Gene3D" id="3.10.490.20">
    <property type="match status" value="1"/>
</dbReference>
<dbReference type="Gene3D" id="1.10.472.130">
    <property type="match status" value="1"/>
</dbReference>
<dbReference type="GO" id="GO:0005858">
    <property type="term" value="C:axonemal dynein complex"/>
    <property type="evidence" value="ECO:0007669"/>
    <property type="project" value="TreeGrafter"/>
</dbReference>
<evidence type="ECO:0000256" key="15">
    <source>
        <dbReference type="SAM" id="MobiDB-lite"/>
    </source>
</evidence>
<evidence type="ECO:0000256" key="10">
    <source>
        <dbReference type="ARBA" id="ARBA00023069"/>
    </source>
</evidence>
<dbReference type="PANTHER" id="PTHR46532:SF11">
    <property type="entry name" value="DYNEIN AXONEMAL HEAVY CHAIN 12"/>
    <property type="match status" value="1"/>
</dbReference>
<dbReference type="FunFam" id="3.40.50.300:FF:002141">
    <property type="entry name" value="Dynein heavy chain"/>
    <property type="match status" value="1"/>
</dbReference>
<dbReference type="EnsemblMetazoa" id="XM_020002266.1">
    <property type="protein sequence ID" value="XP_019857825.1"/>
    <property type="gene ID" value="LOC100638612"/>
</dbReference>
<dbReference type="Pfam" id="PF25007">
    <property type="entry name" value="DYH2-5-8_CC"/>
    <property type="match status" value="1"/>
</dbReference>
<feature type="coiled-coil region" evidence="14">
    <location>
        <begin position="3693"/>
        <end position="3720"/>
    </location>
</feature>
<gene>
    <name evidence="17" type="primary">100638612</name>
</gene>
<dbReference type="Pfam" id="PF12774">
    <property type="entry name" value="AAA_6"/>
    <property type="match status" value="1"/>
</dbReference>
<dbReference type="eggNOG" id="KOG3595">
    <property type="taxonomic scope" value="Eukaryota"/>
</dbReference>
<dbReference type="Pfam" id="PF08385">
    <property type="entry name" value="DHC_N1"/>
    <property type="match status" value="1"/>
</dbReference>
<feature type="coiled-coil region" evidence="14">
    <location>
        <begin position="3387"/>
        <end position="3435"/>
    </location>
</feature>
<keyword evidence="10" id="KW-0969">Cilium</keyword>
<dbReference type="FunFam" id="1.10.8.1220:FF:000001">
    <property type="entry name" value="Dynein axonemal heavy chain 5"/>
    <property type="match status" value="1"/>
</dbReference>
<comment type="similarity">
    <text evidence="2">Belongs to the dynein heavy chain family.</text>
</comment>
<dbReference type="Proteomes" id="UP000007879">
    <property type="component" value="Unassembled WGS sequence"/>
</dbReference>
<name>A0A1X7TTY0_AMPQE</name>
<keyword evidence="9 14" id="KW-0175">Coiled coil</keyword>
<feature type="coiled-coil region" evidence="14">
    <location>
        <begin position="3220"/>
        <end position="3254"/>
    </location>
</feature>
<dbReference type="Pfam" id="PF03028">
    <property type="entry name" value="Dynein_heavy"/>
    <property type="match status" value="1"/>
</dbReference>
<evidence type="ECO:0000256" key="5">
    <source>
        <dbReference type="ARBA" id="ARBA00022737"/>
    </source>
</evidence>
<dbReference type="GO" id="GO:0005524">
    <property type="term" value="F:ATP binding"/>
    <property type="evidence" value="ECO:0007669"/>
    <property type="project" value="UniProtKB-KW"/>
</dbReference>
<feature type="region of interest" description="Disordered" evidence="15">
    <location>
        <begin position="1"/>
        <end position="41"/>
    </location>
</feature>
<keyword evidence="7" id="KW-0067">ATP-binding</keyword>
<dbReference type="InterPro" id="IPR042219">
    <property type="entry name" value="AAA_lid_11_sf"/>
</dbReference>
<reference evidence="17" key="2">
    <citation type="submission" date="2017-05" db="UniProtKB">
        <authorList>
            <consortium name="EnsemblMetazoa"/>
        </authorList>
    </citation>
    <scope>IDENTIFICATION</scope>
</reference>
<keyword evidence="12" id="KW-0206">Cytoskeleton</keyword>
<dbReference type="FunFam" id="3.20.180.20:FF:000001">
    <property type="entry name" value="Dynein axonemal heavy chain 5"/>
    <property type="match status" value="1"/>
</dbReference>
<keyword evidence="8" id="KW-0243">Dynein</keyword>
<dbReference type="SUPFAM" id="SSF52540">
    <property type="entry name" value="P-loop containing nucleoside triphosphate hydrolases"/>
    <property type="match status" value="4"/>
</dbReference>
<feature type="domain" description="AAA+ ATPase" evidence="16">
    <location>
        <begin position="2219"/>
        <end position="2348"/>
    </location>
</feature>
<dbReference type="GO" id="GO:0007018">
    <property type="term" value="P:microtubule-based movement"/>
    <property type="evidence" value="ECO:0007669"/>
    <property type="project" value="InterPro"/>
</dbReference>
<dbReference type="Gene3D" id="6.10.140.1060">
    <property type="match status" value="1"/>
</dbReference>
<dbReference type="GO" id="GO:0008569">
    <property type="term" value="F:minus-end-directed microtubule motor activity"/>
    <property type="evidence" value="ECO:0007669"/>
    <property type="project" value="InterPro"/>
</dbReference>
<dbReference type="InterPro" id="IPR026983">
    <property type="entry name" value="DHC"/>
</dbReference>
<dbReference type="GO" id="GO:0097729">
    <property type="term" value="C:9+2 motile cilium"/>
    <property type="evidence" value="ECO:0007669"/>
    <property type="project" value="UniProtKB-ARBA"/>
</dbReference>
<dbReference type="FunFam" id="3.40.50.300:FF:000320">
    <property type="entry name" value="Dynein, axonemal, heavy chain 5"/>
    <property type="match status" value="1"/>
</dbReference>
<dbReference type="InterPro" id="IPR024743">
    <property type="entry name" value="Dynein_HC_stalk"/>
</dbReference>
<dbReference type="Gene3D" id="3.40.50.300">
    <property type="entry name" value="P-loop containing nucleotide triphosphate hydrolases"/>
    <property type="match status" value="5"/>
</dbReference>
<dbReference type="Gene3D" id="1.10.287.2620">
    <property type="match status" value="1"/>
</dbReference>
<dbReference type="OrthoDB" id="447173at2759"/>
<sequence length="4589" mass="522261">MTDSDLGATVSQDGLSPQDFAGSSKPGAGPGPGGARKGHRKSLVQANMAESMKLKLLRAKALRDGQRERLDSRHKYMLEFVSDRLKLEQPAVEDFMLDGDQLDLFDEFFAVNGRKAILFFYQEADTPISNELLQFGVSQSVGKERVKRVLATDGSTDPIDGPCVFFLRPNIRKAITTSNISDEICGGYFDISKNQTILQVIQDYLNKVMVPYLTAKQKWGNLSQQQIAEFFAILQSFSLFLNSAQKSINDAVHLSMDTSVDLSSLSTSEGCISASKNPDTVTGLESLVSVWCQQVEDVLAQGSQIRKEADDTGPLAELEYWRQRTSKFSYLVDQIKSQPCRGVVTTLGAAKSRALKDWRELDMQVTDATNEAKDNLKYLNTLENFCKPLYRCDPVSMLDALPSLINTIQMIHCVSRYYHTSERMTSLFVKVTNQMVSACKSYITDNDMFRVWDVEPHVLVNRFDDCTKLYKHYQDCFQQAKDRADKSKRLFEVSEMYVFGKFSSFCRRLKQIGDIVELMRQFSVLKHSRIEGIDVYATRFSHIISSIKKKVYNPLDHRKMEFVSDYEDFQRQISELEDTLVAFMGTTFSQVQSTLQSLKLIKRFHSMNLNCLREPIKEKLADIVTDFHKDIEGAQTAYTNNYKNPVIDHNMPPISGRIHWARQILFHLEQPMEILKEYQSIIQGFTNTKLLYKKYNKTALVLTEYELTYHKAWIKYINEGQKHLQSTVLKRREGQWYVNIHSSIPTMLEEAKWMQRLGLYVPDTVHQLSVANVRSNYDQLKLLLEERSELCQKIPDIFTGIFQFHIRKLDIVLNPGITHITWISINLKPYIDTAFTALREFERFQKKVLDMYEYQILAVFDSMSNTSLLNLSPSETVSTDQFISSAKATSKERGSFLQNCSSKIECSVQELLVLLQDNALLPTPNEADTTAVAQAKKDDLEHFRNESEDLYIHFQNRNLDAIISSVKGSIDQLRRRVTASGSNARGIDTSRFVPCFAADVVLSIPNIVIQPSLEDIQNAVNTSVQCVTDIGQYIQLWTLASPASSLNNTPRSEETPHKNIRGSTHGSTYFRSIHESKDVLKVIHMLSSVVVSCRHELAKILAQFTKYDHLYTQEQSKVIADFLTASKHLSDFEGEISHYDRLEAEEIGSLPQQLAIGHTILLSTDPLRLSLTVETRAWKAAYGRSMNERYRSSMDHIVTFVSDYSKRLSRPIKDLEDVRMMMACLEEVRDAQIGIDMELSPIEDSYAFLHKCGVTVAKEEVERVDSLRYSFKRLLSQASKVQLELVEIQPQFKTNLLESVETYRTNLTSFAANYKSSGPMVSGLHPREASERLTTFQGQFDELWSKYLTYSGGEKLFGMSVTDYPELQNVRKELGLLQKLYGLYNTVIDTVDSYYDLLWTEVDIEKINNELIEFQNRCRKLPKGLKEWQAFNDLRKKIDDFNETCPLLELMSNKAMKERHWGRISTLTGHSFDVQSENFQLRHIMEAPLLQNKDDIEDICISAVKEKDIEAKLKQVVTDWSVQSLSFSEFKTRGELLLKGNETSEIVGLMEDSLMVLGSLMSNRYNAPFKKEIALWVQKLSNTSDIIENWLTVQNLWVYLEAVFVGGDIAKQLPKEAKRFQNIDKSWVKIMTKAHETPNVVQCCVGDETLGQLLPHLLEQLELCQKSLTGYLEKKRLVFPRFFFVSDPALLEILGQASDSHTIQAHLLGVFDNVKSVVFHEKDYDRILAISSRESETIQLENAVMAQGNVEVWLGQLLNEAMSSLHGVIRDASRAIGSSSFELLEFINSFPAQVGLLGIQMMWTRDSEVALRGARSDKKIMTATNAFFLEMLNKLIEVTTRDLTKFDRIKFETLITIHVHQRDIFNDLVRMFVKSVNDFEWLKQSRFYFNEDTDETIISITDVNFKYQNEFLGCTDRLVITPLTDRCYITLAQALGMSMGGAPAGPAGTGKTETTKDMGKALGKYVVVFNCSDQMDFRGLGRIYKGLAQSGSWGCFDEFNRIELPVLSVAAQQIYIVLTCKKERKAQFIFTDGDVVDMNPEFGIFLTMNPGYAGRQELPENLKIQFRTVAMMVPDRQIIMRVKLASCGFIENIILAQKFFTLYKLCEEQLTKQVHYDFGLRNILSVLRTLGSVKRANPQDSESTIVMRVLRDMNLSKLVDEDEPLFLSLINDLFPGITLEKAGYPDLEASIDNRVTEVGLINHPTWTLKLIQLFETQRVRHGMMVLGPSGAGKTCCIHTLMKAMTDCGEPHREMRMNPKAITAPQMFGRLDVATNDWTDGIFSTLWRRTHKSKKGEHIWLVLDGPVDAIWIENLNSVLDDNKTLTLANGDRIPMAPDCKIVFEPHNIDNASPATVSRNGMVYMSSSALDWRPILQGWLTSRSELERTVLWELFDKSFEPVLTYTRLNLEAKMDVLECNYIKQATDLLEGLVPQEQDQTMSKEYLEKLYIFALMWSVGALLELDDRAKMESFLVDQGTLALPPVKDNETIFEYLVDETGQWQHWSCRVEEYNYPSDHVPEYASILVPNVDNVRTTFLVDTIAKQNKAILLIGEQGTAKTVMVQGYATRYDPEQHLFKSFNFSSASTPALFQRTIESYVDKRVGNTYGPPAGRKMTVFVDDINMPVINEWGDQVTNEIVRQLMEMKGFYSLEKPGDFTHIVDIQLMAAMIHPGGGRNDIPERLKRQFTIYNCTLPSNASIDKIFGVIGSGYFCTDRDFTSEVQSIVQKLVPCTRVLWQKTKIKMLPTPAKFHYIFNLRDLSRIWEGMLLVCAPECDTLDKIISLWCHECSRVIADRFTNEQDCQWFEDTMEKVLIDELGSGTVFPERPFFVDFLRDAPEATGDEPDDADLEAPKVYEKVPSFEFLSDKLSYYMQQYNDTVRGGSMDMVFFNDAMIHLVKISRIIRTDRGNALLVGVGGSGKQSLTRLASFIAGYKTFQITLSRSYNANNLMEDLKYLYRTAGLQGKGITFIFTDNEVKEEGFLEYLNNVLSSGEVSNLFARDELDEITGELIPIMKRQYPKRPPTQENLYEYFISRARRNLHVVLCFSPVGEKFRNRALKFPGLISGCTMDWFSRWPKDALIAVAHHFLNAYDIVCTETVKKQVVQAMGEFQDFVAENCVGYFDRFRRSVHVTPKSYLSFISSYKTVYKEKKSQIGELADRMNTGLDKLVEASESIAQLSKDLVVKEKELAIASEKAGKVLIEVTAKAQAAEKVKASVQTVKDKAQALVDDINADKEIAEEKLEAARPALEEAESALQTIKAADISTVRKLAKPPHLIMRIMDCVLILFQRRLDLMQQDPEKPGPKPSWGESLKLMSQQGFMTGLQTFPKDSINEETVELLAPYLDMEDYTLETAKKVCGNVAGLLSWTRAMSVFYGINKEVLPLKANLVVQEGRLAIANQDLAKAQAQLDEKQRELDEVQAQYDTAMREKQALIDDAEACRKRMTAATALIDGLAGEKDRWTLQSKEFQEQIGRLVGDVLLATGFLSYSGPFNQEYRNILMSGWEKELSKRSIPYSQDLNITGMLVDNATIGEWNLEGLPNDELSIQNGLIATKATRYPLLVDPQGQGKTWIKNREKENGLQVTTLNNKYFRTHLEDSLSLGKPLLIEDSGEELDPALDNVLEKNFIKSGSTYKVKVGDKEVDVMNGFKLYVTTKLANPSYTPEISARTAIIDFTVTMKGLEDQLLGRVILTEKQELEAERVKLMEEVTANKRKVKELEDNLLYRLTSTKGSLVDDETLIDVLKITKQTALEVNEKLEIAAETEIKINTAREEYRPVAARGSILYFLIVEMSVVNVMYQTSLRQFLGVFDLSMERSEKSPFASKRIQNIIEYLTFMVFKYTCRGLYENHKFLFTLLLPLKISLQSGALKHNELQTFIKGGAALDLKACPPKPAKWIMDMIWLNLVSLSKLPQFSQILDQVSRNDRAWKVWFDKEAPEEAQIPGGYNMALDSFRKLLLIRNWCPDRTLAQARKYISESMGEKYAEGVILDLEATWEESNPRVPLICFLSMGSDPTTNIEGLAKKLKLECRAISMGQGQEVHARRLLQQCITAGGWVLLQNCHLGLDFMDELLNTILEAESIHDSCRVWITTEVHPKFPISLLQTSIKFTNEPPQGVKAGLKRTYAGISQEQLDISNLPQWKPVLYAVAFLHTTVQERRKYGPLGWNIPYEFNQADFSASVQFIQNHLDDIDPKKGICWNTVRYMLGEVQYGGRVTDDYDKRLLNTYAKVWFGDHMFSDTFSFYKGYSIPQCRTVDQFKEAIEQLPLVDSPEAFGLHPNADITYQSNMAKEILDTIMSIQPKDSSGGGGETRESVVGRQASDMLEKLPPDYIPHEVKSRLVKMGAMSSMNIFLRQEIDRMQRVISLVRTTLVDLQLAIEGTIIMSEGLRDALDCMFDAKVPDVWRKVSWESSTLGFWFTELLERNGQFSSWIFTSRPNVFWMTGFFNPQGFLTAMRQEVTRAHKGWALDTVVLENDVTKMLKEDVNCPPNEGVYVHGLFLDGAGWDRRGCRLTEPSAKVLFTSLPVIHLYAVNIGDQIRDPRNYFCPVYKKPRRTDLTYITAVKLRTPSAPVHAANPDYWILRGVALLCDIK</sequence>
<dbReference type="Pfam" id="PF18198">
    <property type="entry name" value="AAA_lid_11"/>
    <property type="match status" value="1"/>
</dbReference>
<dbReference type="InterPro" id="IPR013602">
    <property type="entry name" value="Dynein_heavy_linker"/>
</dbReference>
<evidence type="ECO:0000256" key="3">
    <source>
        <dbReference type="ARBA" id="ARBA00022490"/>
    </source>
</evidence>
<dbReference type="Gene3D" id="3.20.180.20">
    <property type="entry name" value="Dynein heavy chain, N-terminal domain 2"/>
    <property type="match status" value="1"/>
</dbReference>
<keyword evidence="3" id="KW-0963">Cytoplasm</keyword>
<dbReference type="Pfam" id="PF12777">
    <property type="entry name" value="MT"/>
    <property type="match status" value="1"/>
</dbReference>
<dbReference type="Pfam" id="PF12775">
    <property type="entry name" value="AAA_7"/>
    <property type="match status" value="1"/>
</dbReference>
<feature type="domain" description="AAA+ ATPase" evidence="16">
    <location>
        <begin position="2543"/>
        <end position="2691"/>
    </location>
</feature>
<dbReference type="Gene3D" id="1.20.58.1120">
    <property type="match status" value="1"/>
</dbReference>
<dbReference type="InterPro" id="IPR041589">
    <property type="entry name" value="DNAH3_AAA_lid_1"/>
</dbReference>
<dbReference type="Gene3D" id="1.20.140.100">
    <property type="entry name" value="Dynein heavy chain, N-terminal domain 2"/>
    <property type="match status" value="1"/>
</dbReference>
<dbReference type="InterPro" id="IPR043157">
    <property type="entry name" value="Dynein_AAA1S"/>
</dbReference>
<evidence type="ECO:0000256" key="2">
    <source>
        <dbReference type="ARBA" id="ARBA00008887"/>
    </source>
</evidence>
<dbReference type="PANTHER" id="PTHR46532">
    <property type="entry name" value="MALE FERTILITY FACTOR KL5"/>
    <property type="match status" value="1"/>
</dbReference>
<dbReference type="InterPro" id="IPR056759">
    <property type="entry name" value="DYH2-5-8_CC"/>
</dbReference>
<dbReference type="FunFam" id="1.20.140.100:FF:000003">
    <property type="entry name" value="Dynein, axonemal, heavy chain 5"/>
    <property type="match status" value="1"/>
</dbReference>
<dbReference type="KEGG" id="aqu:100638612"/>
<evidence type="ECO:0000256" key="1">
    <source>
        <dbReference type="ARBA" id="ARBA00004430"/>
    </source>
</evidence>
<evidence type="ECO:0000313" key="18">
    <source>
        <dbReference type="Proteomes" id="UP000007879"/>
    </source>
</evidence>
<dbReference type="GO" id="GO:0005874">
    <property type="term" value="C:microtubule"/>
    <property type="evidence" value="ECO:0007669"/>
    <property type="project" value="UniProtKB-KW"/>
</dbReference>
<comment type="subcellular location">
    <subcellularLocation>
        <location evidence="1">Cytoplasm</location>
        <location evidence="1">Cytoskeleton</location>
        <location evidence="1">Cilium axoneme</location>
    </subcellularLocation>
</comment>
<dbReference type="Gene3D" id="1.10.8.720">
    <property type="entry name" value="Region D6 of dynein motor"/>
    <property type="match status" value="1"/>
</dbReference>
<dbReference type="Pfam" id="PF12780">
    <property type="entry name" value="AAA_8"/>
    <property type="match status" value="1"/>
</dbReference>
<dbReference type="Gene3D" id="1.20.920.20">
    <property type="match status" value="1"/>
</dbReference>
<protein>
    <recommendedName>
        <fullName evidence="16">AAA+ ATPase domain-containing protein</fullName>
    </recommendedName>
</protein>
<keyword evidence="11" id="KW-0505">Motor protein</keyword>
<dbReference type="FunFam" id="1.10.8.720:FF:000004">
    <property type="entry name" value="Dynein heavy chain 5, axonemal"/>
    <property type="match status" value="1"/>
</dbReference>
<dbReference type="GO" id="GO:0051959">
    <property type="term" value="F:dynein light intermediate chain binding"/>
    <property type="evidence" value="ECO:0007669"/>
    <property type="project" value="InterPro"/>
</dbReference>
<dbReference type="InterPro" id="IPR035706">
    <property type="entry name" value="AAA_9"/>
</dbReference>
<dbReference type="InterPro" id="IPR041658">
    <property type="entry name" value="AAA_lid_11"/>
</dbReference>
<dbReference type="InterPro" id="IPR041228">
    <property type="entry name" value="Dynein_C"/>
</dbReference>
<dbReference type="Pfam" id="PF18199">
    <property type="entry name" value="Dynein_C"/>
    <property type="match status" value="1"/>
</dbReference>
<dbReference type="Gene3D" id="1.20.1270.280">
    <property type="match status" value="1"/>
</dbReference>
<dbReference type="FunFam" id="3.40.50.300:FF:000049">
    <property type="entry name" value="Dynein, axonemal, heavy chain 5"/>
    <property type="match status" value="1"/>
</dbReference>
<dbReference type="Gene3D" id="1.10.8.710">
    <property type="match status" value="1"/>
</dbReference>
<dbReference type="FunFam" id="1.10.287.2620:FF:000003">
    <property type="entry name" value="Dynein, axonemal, heavy chain 5"/>
    <property type="match status" value="1"/>
</dbReference>
<dbReference type="FunFam" id="3.10.490.20:FF:000003">
    <property type="entry name" value="Dynein heavy chain 5, axonemal"/>
    <property type="match status" value="1"/>
</dbReference>
<keyword evidence="5" id="KW-0677">Repeat</keyword>
<dbReference type="SMART" id="SM00382">
    <property type="entry name" value="AAA"/>
    <property type="match status" value="3"/>
</dbReference>
<dbReference type="InterPro" id="IPR004273">
    <property type="entry name" value="Dynein_heavy_D6_P-loop"/>
</dbReference>
<dbReference type="InterPro" id="IPR013594">
    <property type="entry name" value="Dynein_heavy_tail"/>
</dbReference>
<dbReference type="InterPro" id="IPR043160">
    <property type="entry name" value="Dynein_C_barrel"/>
</dbReference>
<keyword evidence="18" id="KW-1185">Reference proteome</keyword>
<dbReference type="FunFam" id="1.10.472.130:FF:000009">
    <property type="entry name" value="Dynein heavy chain 5, axonemal"/>
    <property type="match status" value="1"/>
</dbReference>
<dbReference type="Gene3D" id="1.20.920.30">
    <property type="match status" value="1"/>
</dbReference>
<dbReference type="GO" id="GO:0045505">
    <property type="term" value="F:dynein intermediate chain binding"/>
    <property type="evidence" value="ECO:0007669"/>
    <property type="project" value="InterPro"/>
</dbReference>
<dbReference type="Pfam" id="PF17852">
    <property type="entry name" value="Dynein_AAA_lid"/>
    <property type="match status" value="1"/>
</dbReference>
<dbReference type="FunFam" id="1.10.8.710:FF:000003">
    <property type="entry name" value="Dynein axonemal heavy chain 5"/>
    <property type="match status" value="1"/>
</dbReference>
<evidence type="ECO:0000256" key="8">
    <source>
        <dbReference type="ARBA" id="ARBA00023017"/>
    </source>
</evidence>
<dbReference type="Pfam" id="PF12781">
    <property type="entry name" value="AAA_9"/>
    <property type="match status" value="1"/>
</dbReference>
<dbReference type="InterPro" id="IPR035699">
    <property type="entry name" value="AAA_6"/>
</dbReference>
<dbReference type="InterPro" id="IPR024317">
    <property type="entry name" value="Dynein_heavy_chain_D4_dom"/>
</dbReference>
<feature type="compositionally biased region" description="Polar residues" evidence="15">
    <location>
        <begin position="1"/>
        <end position="15"/>
    </location>
</feature>
<reference evidence="18" key="1">
    <citation type="journal article" date="2010" name="Nature">
        <title>The Amphimedon queenslandica genome and the evolution of animal complexity.</title>
        <authorList>
            <person name="Srivastava M."/>
            <person name="Simakov O."/>
            <person name="Chapman J."/>
            <person name="Fahey B."/>
            <person name="Gauthier M.E."/>
            <person name="Mitros T."/>
            <person name="Richards G.S."/>
            <person name="Conaco C."/>
            <person name="Dacre M."/>
            <person name="Hellsten U."/>
            <person name="Larroux C."/>
            <person name="Putnam N.H."/>
            <person name="Stanke M."/>
            <person name="Adamska M."/>
            <person name="Darling A."/>
            <person name="Degnan S.M."/>
            <person name="Oakley T.H."/>
            <person name="Plachetzki D.C."/>
            <person name="Zhai Y."/>
            <person name="Adamski M."/>
            <person name="Calcino A."/>
            <person name="Cummins S.F."/>
            <person name="Goodstein D.M."/>
            <person name="Harris C."/>
            <person name="Jackson D.J."/>
            <person name="Leys S.P."/>
            <person name="Shu S."/>
            <person name="Woodcroft B.J."/>
            <person name="Vervoort M."/>
            <person name="Kosik K.S."/>
            <person name="Manning G."/>
            <person name="Degnan B.M."/>
            <person name="Rokhsar D.S."/>
        </authorList>
    </citation>
    <scope>NUCLEOTIDE SEQUENCE [LARGE SCALE GENOMIC DNA]</scope>
</reference>
<evidence type="ECO:0000256" key="13">
    <source>
        <dbReference type="ARBA" id="ARBA00023273"/>
    </source>
</evidence>
<keyword evidence="13" id="KW-0966">Cell projection</keyword>
<dbReference type="FunFam" id="1.20.58.1120:FF:000004">
    <property type="entry name" value="Dynein axonemal heavy chain 5"/>
    <property type="match status" value="1"/>
</dbReference>
<dbReference type="FunFam" id="3.40.50.300:FF:000044">
    <property type="entry name" value="Dynein heavy chain 5, axonemal"/>
    <property type="match status" value="1"/>
</dbReference>
<keyword evidence="6" id="KW-0547">Nucleotide-binding</keyword>
<feature type="region of interest" description="Disordered" evidence="15">
    <location>
        <begin position="1044"/>
        <end position="1065"/>
    </location>
</feature>
<evidence type="ECO:0000256" key="12">
    <source>
        <dbReference type="ARBA" id="ARBA00023212"/>
    </source>
</evidence>
<evidence type="ECO:0000256" key="6">
    <source>
        <dbReference type="ARBA" id="ARBA00022741"/>
    </source>
</evidence>
<keyword evidence="4" id="KW-0493">Microtubule</keyword>
<dbReference type="InterPro" id="IPR042228">
    <property type="entry name" value="Dynein_linker_3"/>
</dbReference>
<evidence type="ECO:0000256" key="14">
    <source>
        <dbReference type="SAM" id="Coils"/>
    </source>
</evidence>
<dbReference type="InterPro" id="IPR027417">
    <property type="entry name" value="P-loop_NTPase"/>
</dbReference>
<dbReference type="FunFam" id="3.40.50.300:FF:001221">
    <property type="entry name" value="Axonemal dynein heavy chain 8"/>
    <property type="match status" value="1"/>
</dbReference>
<organism evidence="17">
    <name type="scientific">Amphimedon queenslandica</name>
    <name type="common">Sponge</name>
    <dbReference type="NCBI Taxonomy" id="400682"/>
    <lineage>
        <taxon>Eukaryota</taxon>
        <taxon>Metazoa</taxon>
        <taxon>Porifera</taxon>
        <taxon>Demospongiae</taxon>
        <taxon>Heteroscleromorpha</taxon>
        <taxon>Haplosclerida</taxon>
        <taxon>Niphatidae</taxon>
        <taxon>Amphimedon</taxon>
    </lineage>
</organism>
<dbReference type="InterPro" id="IPR003593">
    <property type="entry name" value="AAA+_ATPase"/>
</dbReference>
<evidence type="ECO:0000259" key="16">
    <source>
        <dbReference type="SMART" id="SM00382"/>
    </source>
</evidence>
<evidence type="ECO:0000256" key="7">
    <source>
        <dbReference type="ARBA" id="ARBA00022840"/>
    </source>
</evidence>
<dbReference type="FunFam" id="1.20.920.20:FF:000004">
    <property type="entry name" value="Dynein axonemal heavy chain 5"/>
    <property type="match status" value="1"/>
</dbReference>
<evidence type="ECO:0000256" key="11">
    <source>
        <dbReference type="ARBA" id="ARBA00023175"/>
    </source>
</evidence>
<dbReference type="InterPro" id="IPR042222">
    <property type="entry name" value="Dynein_2_N"/>
</dbReference>
<dbReference type="Pfam" id="PF08393">
    <property type="entry name" value="DHC_N2"/>
    <property type="match status" value="1"/>
</dbReference>
<evidence type="ECO:0000256" key="4">
    <source>
        <dbReference type="ARBA" id="ARBA00022701"/>
    </source>
</evidence>
<dbReference type="FunFam" id="1.20.920.30:FF:000004">
    <property type="entry name" value="Dynein axonemal heavy chain 5"/>
    <property type="match status" value="1"/>
</dbReference>
<dbReference type="FunFam" id="1.20.1270.280:FF:000002">
    <property type="entry name" value="Dynein heavy chain 5, axonemal"/>
    <property type="match status" value="1"/>
</dbReference>
<accession>A0A1X7TTY0</accession>
<evidence type="ECO:0000256" key="9">
    <source>
        <dbReference type="ARBA" id="ARBA00023054"/>
    </source>
</evidence>
<dbReference type="Pfam" id="PF17857">
    <property type="entry name" value="AAA_lid_1"/>
    <property type="match status" value="1"/>
</dbReference>
<dbReference type="InterPro" id="IPR041466">
    <property type="entry name" value="Dynein_AAA5_ext"/>
</dbReference>
<feature type="domain" description="AAA+ ATPase" evidence="16">
    <location>
        <begin position="1940"/>
        <end position="2084"/>
    </location>
</feature>
<dbReference type="STRING" id="400682.A0A1X7TTY0"/>
<proteinExistence type="inferred from homology"/>